<evidence type="ECO:0000313" key="3">
    <source>
        <dbReference type="EMBL" id="SOC57491.1"/>
    </source>
</evidence>
<feature type="chain" id="PRO_5012063602" description="LPXTG-motif cell wall anchor domain-containing protein" evidence="2">
    <location>
        <begin position="27"/>
        <end position="226"/>
    </location>
</feature>
<keyword evidence="4" id="KW-1185">Reference proteome</keyword>
<protein>
    <recommendedName>
        <fullName evidence="5">LPXTG-motif cell wall anchor domain-containing protein</fullName>
    </recommendedName>
</protein>
<feature type="compositionally biased region" description="Acidic residues" evidence="1">
    <location>
        <begin position="135"/>
        <end position="165"/>
    </location>
</feature>
<dbReference type="EMBL" id="OBQK01000013">
    <property type="protein sequence ID" value="SOC57491.1"/>
    <property type="molecule type" value="Genomic_DNA"/>
</dbReference>
<dbReference type="RefSeq" id="WP_097189056.1">
    <property type="nucleotide sequence ID" value="NZ_OBQK01000013.1"/>
</dbReference>
<proteinExistence type="predicted"/>
<keyword evidence="2" id="KW-0732">Signal</keyword>
<evidence type="ECO:0000313" key="4">
    <source>
        <dbReference type="Proteomes" id="UP000219688"/>
    </source>
</evidence>
<sequence length="226" mass="23757">MTTFRRGAAAVAAGLMVLGGAGTAAAQPVENTNDPAYWVDFLEAEGFVDVTCEKAEGDYSAYGEYEAGVDLFEDGTLYDVVWSDYAWLLAVVKAGSTGTSVEDENTLFPYVEVDDALFHESGKEISHIIFCDGSVPDEEPEQPTEEPEQPTEEPEQPTEEPEQPTEEPQQPGTPGGGGDDAGKPIGPVVQTDVPVQGADPALPLAALAAAGLGLAALGLRRRGQES</sequence>
<name>A0A285VXU4_9MICO</name>
<evidence type="ECO:0000256" key="1">
    <source>
        <dbReference type="SAM" id="MobiDB-lite"/>
    </source>
</evidence>
<evidence type="ECO:0000256" key="2">
    <source>
        <dbReference type="SAM" id="SignalP"/>
    </source>
</evidence>
<organism evidence="3 4">
    <name type="scientific">Ornithinimicrobium cerasi</name>
    <dbReference type="NCBI Taxonomy" id="2248773"/>
    <lineage>
        <taxon>Bacteria</taxon>
        <taxon>Bacillati</taxon>
        <taxon>Actinomycetota</taxon>
        <taxon>Actinomycetes</taxon>
        <taxon>Micrococcales</taxon>
        <taxon>Ornithinimicrobiaceae</taxon>
        <taxon>Ornithinimicrobium</taxon>
    </lineage>
</organism>
<gene>
    <name evidence="3" type="ORF">SAMN05421879_11322</name>
</gene>
<evidence type="ECO:0008006" key="5">
    <source>
        <dbReference type="Google" id="ProtNLM"/>
    </source>
</evidence>
<dbReference type="Proteomes" id="UP000219688">
    <property type="component" value="Unassembled WGS sequence"/>
</dbReference>
<accession>A0A285VXU4</accession>
<reference evidence="4" key="1">
    <citation type="submission" date="2017-08" db="EMBL/GenBank/DDBJ databases">
        <authorList>
            <person name="Varghese N."/>
            <person name="Submissions S."/>
        </authorList>
    </citation>
    <scope>NUCLEOTIDE SEQUENCE [LARGE SCALE GENOMIC DNA]</scope>
    <source>
        <strain evidence="4">USBA17B2</strain>
    </source>
</reference>
<feature type="region of interest" description="Disordered" evidence="1">
    <location>
        <begin position="133"/>
        <end position="195"/>
    </location>
</feature>
<dbReference type="AlphaFoldDB" id="A0A285VXU4"/>
<feature type="signal peptide" evidence="2">
    <location>
        <begin position="1"/>
        <end position="26"/>
    </location>
</feature>